<feature type="signal peptide" evidence="6">
    <location>
        <begin position="1"/>
        <end position="19"/>
    </location>
</feature>
<gene>
    <name evidence="7" type="ORF">HHU08_08780</name>
</gene>
<dbReference type="PRINTS" id="PR00690">
    <property type="entry name" value="ADHESNFAMILY"/>
</dbReference>
<dbReference type="Pfam" id="PF01297">
    <property type="entry name" value="ZnuA"/>
    <property type="match status" value="1"/>
</dbReference>
<evidence type="ECO:0000256" key="6">
    <source>
        <dbReference type="SAM" id="SignalP"/>
    </source>
</evidence>
<comment type="caution">
    <text evidence="7">The sequence shown here is derived from an EMBL/GenBank/DDBJ whole genome shotgun (WGS) entry which is preliminary data.</text>
</comment>
<sequence>MGKKFKLVSIMLLAVLVIAACGKGNNDESSGANKEKLQIMTTFYPMYEFTKNIAGDKADVKLLIPSNQEPHGWEPTPKDIANVQASDLFIFNSVYMESFIDTIKSAVDNKETVFVEASKSITLKEGITDEHDHESEEADHDHEGEEADHDHESEEADHDHEGEEADHDHENEEAEHDHESEGEAHEHSHEKDPHVWLSPALAIKEVETITESLIEADPDNKETYQQNSEKYIAELSALDQKYNDALSKVAKKEMITQHAAFGYLASEYGLTQVPIAGLSPEQEPNAQRLAELKEFAKEHDISVIYFEETVSKKVADTLASEIGAKTEVLSTLEVLSKEDEENGLDYIKVMERNLEKIVQAQQ</sequence>
<accession>A0A7Y0PLK0</accession>
<organism evidence="7 8">
    <name type="scientific">Niallia alba</name>
    <dbReference type="NCBI Taxonomy" id="2729105"/>
    <lineage>
        <taxon>Bacteria</taxon>
        <taxon>Bacillati</taxon>
        <taxon>Bacillota</taxon>
        <taxon>Bacilli</taxon>
        <taxon>Bacillales</taxon>
        <taxon>Bacillaceae</taxon>
        <taxon>Niallia</taxon>
    </lineage>
</organism>
<dbReference type="SUPFAM" id="SSF53807">
    <property type="entry name" value="Helical backbone' metal receptor"/>
    <property type="match status" value="1"/>
</dbReference>
<evidence type="ECO:0000313" key="7">
    <source>
        <dbReference type="EMBL" id="NMO77087.1"/>
    </source>
</evidence>
<dbReference type="PRINTS" id="PR00691">
    <property type="entry name" value="ADHESINB"/>
</dbReference>
<evidence type="ECO:0000256" key="2">
    <source>
        <dbReference type="ARBA" id="ARBA00022448"/>
    </source>
</evidence>
<name>A0A7Y0PLK0_9BACI</name>
<dbReference type="CDD" id="cd01017">
    <property type="entry name" value="AdcA"/>
    <property type="match status" value="1"/>
</dbReference>
<dbReference type="GO" id="GO:0007155">
    <property type="term" value="P:cell adhesion"/>
    <property type="evidence" value="ECO:0007669"/>
    <property type="project" value="InterPro"/>
</dbReference>
<dbReference type="RefSeq" id="WP_169188297.1">
    <property type="nucleotide sequence ID" value="NZ_JABBPK010000001.1"/>
</dbReference>
<keyword evidence="8" id="KW-1185">Reference proteome</keyword>
<reference evidence="7 8" key="1">
    <citation type="submission" date="2020-04" db="EMBL/GenBank/DDBJ databases">
        <title>Bacillus sp. UniB3 isolated from commercial digestive syrup.</title>
        <authorList>
            <person name="Thorat V."/>
            <person name="Kirdat K."/>
            <person name="Tiwarekar B."/>
            <person name="Yadav A."/>
        </authorList>
    </citation>
    <scope>NUCLEOTIDE SEQUENCE [LARGE SCALE GENOMIC DNA]</scope>
    <source>
        <strain evidence="7 8">UniB3</strain>
    </source>
</reference>
<dbReference type="InterPro" id="IPR006129">
    <property type="entry name" value="AdhesinB"/>
</dbReference>
<dbReference type="PANTHER" id="PTHR42953:SF3">
    <property type="entry name" value="HIGH-AFFINITY ZINC UPTAKE SYSTEM PROTEIN ZNUA"/>
    <property type="match status" value="1"/>
</dbReference>
<dbReference type="GO" id="GO:0030001">
    <property type="term" value="P:metal ion transport"/>
    <property type="evidence" value="ECO:0007669"/>
    <property type="project" value="InterPro"/>
</dbReference>
<comment type="similarity">
    <text evidence="1 4">Belongs to the bacterial solute-binding protein 9 family.</text>
</comment>
<dbReference type="PANTHER" id="PTHR42953">
    <property type="entry name" value="HIGH-AFFINITY ZINC UPTAKE SYSTEM PROTEIN ZNUA-RELATED"/>
    <property type="match status" value="1"/>
</dbReference>
<dbReference type="Gene3D" id="3.40.50.1980">
    <property type="entry name" value="Nitrogenase molybdenum iron protein domain"/>
    <property type="match status" value="3"/>
</dbReference>
<dbReference type="GO" id="GO:0046872">
    <property type="term" value="F:metal ion binding"/>
    <property type="evidence" value="ECO:0007669"/>
    <property type="project" value="InterPro"/>
</dbReference>
<proteinExistence type="inferred from homology"/>
<feature type="chain" id="PRO_5039614090" evidence="6">
    <location>
        <begin position="20"/>
        <end position="362"/>
    </location>
</feature>
<evidence type="ECO:0000313" key="8">
    <source>
        <dbReference type="Proteomes" id="UP000588491"/>
    </source>
</evidence>
<dbReference type="PROSITE" id="PS51257">
    <property type="entry name" value="PROKAR_LIPOPROTEIN"/>
    <property type="match status" value="1"/>
</dbReference>
<feature type="region of interest" description="Disordered" evidence="5">
    <location>
        <begin position="125"/>
        <end position="193"/>
    </location>
</feature>
<dbReference type="InterPro" id="IPR006128">
    <property type="entry name" value="Lipoprotein_PsaA-like"/>
</dbReference>
<keyword evidence="2 4" id="KW-0813">Transport</keyword>
<evidence type="ECO:0000256" key="1">
    <source>
        <dbReference type="ARBA" id="ARBA00011028"/>
    </source>
</evidence>
<dbReference type="InterPro" id="IPR006127">
    <property type="entry name" value="ZnuA-like"/>
</dbReference>
<evidence type="ECO:0000256" key="4">
    <source>
        <dbReference type="RuleBase" id="RU003512"/>
    </source>
</evidence>
<feature type="compositionally biased region" description="Basic and acidic residues" evidence="5">
    <location>
        <begin position="126"/>
        <end position="193"/>
    </location>
</feature>
<dbReference type="InterPro" id="IPR050492">
    <property type="entry name" value="Bact_metal-bind_prot9"/>
</dbReference>
<evidence type="ECO:0000256" key="3">
    <source>
        <dbReference type="ARBA" id="ARBA00022729"/>
    </source>
</evidence>
<keyword evidence="3 6" id="KW-0732">Signal</keyword>
<dbReference type="EMBL" id="JABBPK010000001">
    <property type="protein sequence ID" value="NMO77087.1"/>
    <property type="molecule type" value="Genomic_DNA"/>
</dbReference>
<evidence type="ECO:0000256" key="5">
    <source>
        <dbReference type="SAM" id="MobiDB-lite"/>
    </source>
</evidence>
<protein>
    <submittedName>
        <fullName evidence="7">Zinc ABC transporter substrate-binding protein</fullName>
    </submittedName>
</protein>
<dbReference type="AlphaFoldDB" id="A0A7Y0PLK0"/>
<dbReference type="Proteomes" id="UP000588491">
    <property type="component" value="Unassembled WGS sequence"/>
</dbReference>